<organism evidence="2 3">
    <name type="scientific">Belnapia arida</name>
    <dbReference type="NCBI Taxonomy" id="2804533"/>
    <lineage>
        <taxon>Bacteria</taxon>
        <taxon>Pseudomonadati</taxon>
        <taxon>Pseudomonadota</taxon>
        <taxon>Alphaproteobacteria</taxon>
        <taxon>Acetobacterales</taxon>
        <taxon>Roseomonadaceae</taxon>
        <taxon>Belnapia</taxon>
    </lineage>
</organism>
<comment type="caution">
    <text evidence="2">The sequence shown here is derived from an EMBL/GenBank/DDBJ whole genome shotgun (WGS) entry which is preliminary data.</text>
</comment>
<evidence type="ECO:0000313" key="3">
    <source>
        <dbReference type="Proteomes" id="UP000660885"/>
    </source>
</evidence>
<dbReference type="RefSeq" id="WP_202835161.1">
    <property type="nucleotide sequence ID" value="NZ_JAETWB010000042.1"/>
</dbReference>
<dbReference type="EMBL" id="JAETWB010000042">
    <property type="protein sequence ID" value="MBL6081948.1"/>
    <property type="molecule type" value="Genomic_DNA"/>
</dbReference>
<sequence>MAWSAAPLPGHCTDRILEALGLNSVASVQQQKLQEGHIEGNAVGAVEAGDGVMVGMQLRRPVKHLKVMVRRPFDAARREDAVGVGVDQRHWQQAQVMLRLLPVIGCTTTPRAASGPPPPRKASRHPRELILHGKRQQKGLIAAEWNDLRHSGQIADLRPGGHPTDC</sequence>
<feature type="region of interest" description="Disordered" evidence="1">
    <location>
        <begin position="108"/>
        <end position="128"/>
    </location>
</feature>
<gene>
    <name evidence="2" type="ORF">JMJ56_28615</name>
</gene>
<dbReference type="Proteomes" id="UP000660885">
    <property type="component" value="Unassembled WGS sequence"/>
</dbReference>
<evidence type="ECO:0000256" key="1">
    <source>
        <dbReference type="SAM" id="MobiDB-lite"/>
    </source>
</evidence>
<proteinExistence type="predicted"/>
<evidence type="ECO:0000313" key="2">
    <source>
        <dbReference type="EMBL" id="MBL6081948.1"/>
    </source>
</evidence>
<reference evidence="2 3" key="1">
    <citation type="submission" date="2021-01" db="EMBL/GenBank/DDBJ databases">
        <title>Belnapia mucosa sp. nov. and Belnapia arida sp. nov., isolated from the Tabernas Desert (Almeria, Spain).</title>
        <authorList>
            <person name="Molina-Menor E."/>
            <person name="Vidal-Verdu A."/>
            <person name="Calonge A."/>
            <person name="Satari L."/>
            <person name="Pereto J."/>
            <person name="Porcar M."/>
        </authorList>
    </citation>
    <scope>NUCLEOTIDE SEQUENCE [LARGE SCALE GENOMIC DNA]</scope>
    <source>
        <strain evidence="2 3">T18</strain>
    </source>
</reference>
<accession>A0ABS1UB75</accession>
<name>A0ABS1UB75_9PROT</name>
<keyword evidence="3" id="KW-1185">Reference proteome</keyword>
<protein>
    <submittedName>
        <fullName evidence="2">Uncharacterized protein</fullName>
    </submittedName>
</protein>